<dbReference type="GO" id="GO:0005524">
    <property type="term" value="F:ATP binding"/>
    <property type="evidence" value="ECO:0007669"/>
    <property type="project" value="InterPro"/>
</dbReference>
<organism evidence="3 4">
    <name type="scientific">Sorangium cellulosum</name>
    <name type="common">Polyangium cellulosum</name>
    <dbReference type="NCBI Taxonomy" id="56"/>
    <lineage>
        <taxon>Bacteria</taxon>
        <taxon>Pseudomonadati</taxon>
        <taxon>Myxococcota</taxon>
        <taxon>Polyangia</taxon>
        <taxon>Polyangiales</taxon>
        <taxon>Polyangiaceae</taxon>
        <taxon>Sorangium</taxon>
    </lineage>
</organism>
<dbReference type="GO" id="GO:0005829">
    <property type="term" value="C:cytosol"/>
    <property type="evidence" value="ECO:0007669"/>
    <property type="project" value="TreeGrafter"/>
</dbReference>
<dbReference type="GO" id="GO:0003678">
    <property type="term" value="F:DNA helicase activity"/>
    <property type="evidence" value="ECO:0007669"/>
    <property type="project" value="InterPro"/>
</dbReference>
<dbReference type="PANTHER" id="PTHR30153">
    <property type="entry name" value="REPLICATIVE DNA HELICASE DNAB"/>
    <property type="match status" value="1"/>
</dbReference>
<evidence type="ECO:0000259" key="2">
    <source>
        <dbReference type="PROSITE" id="PS51199"/>
    </source>
</evidence>
<dbReference type="Pfam" id="PF03796">
    <property type="entry name" value="DnaB_C"/>
    <property type="match status" value="1"/>
</dbReference>
<gene>
    <name evidence="3" type="ORF">BE15_04605</name>
</gene>
<dbReference type="OrthoDB" id="4172868at2"/>
<proteinExistence type="predicted"/>
<comment type="caution">
    <text evidence="3">The sequence shown here is derived from an EMBL/GenBank/DDBJ whole genome shotgun (WGS) entry which is preliminary data.</text>
</comment>
<accession>A0A150Q9B8</accession>
<dbReference type="Proteomes" id="UP000075260">
    <property type="component" value="Unassembled WGS sequence"/>
</dbReference>
<feature type="region of interest" description="Disordered" evidence="1">
    <location>
        <begin position="1"/>
        <end position="47"/>
    </location>
</feature>
<dbReference type="InterPro" id="IPR007694">
    <property type="entry name" value="DNA_helicase_DnaB-like_C"/>
</dbReference>
<feature type="domain" description="SF4 helicase" evidence="2">
    <location>
        <begin position="64"/>
        <end position="331"/>
    </location>
</feature>
<dbReference type="PROSITE" id="PS51199">
    <property type="entry name" value="SF4_HELICASE"/>
    <property type="match status" value="1"/>
</dbReference>
<dbReference type="InterPro" id="IPR027417">
    <property type="entry name" value="P-loop_NTPase"/>
</dbReference>
<sequence length="353" mass="38568">MNGIPKDLNDAAGAGKLPPSPTDPRAVGRPIDPRAPRTSAAPAEPPRIKSIGELLQSVYQRAQDPKPKCGVPSGHGWIDVMLGGFRRGNITVLGAQTSWGKSSFAVMTTNATAGVGGRVLLISGEDPEETFGKRIMAARANVNAIALRDHKFNHDDFRRMAAALDAAESWPFFVNGIGRSAESLCEIIRSFCAAEQPDLVIVDYLQAFTCEKRCQDRRNEITHIARCFVDAIKNGGAAGLVFSQLKRMERGQRPTMFDLKESGDVENMAEHVIIGYVEKDESAPEHDEFGLERFKRFALIEKNKDGPRVGAPILLPFDLATACFTPITGNEYQQMKRDLDAAAPPRQAPRGRA</sequence>
<name>A0A150Q9B8_SORCE</name>
<dbReference type="Gene3D" id="3.40.50.300">
    <property type="entry name" value="P-loop containing nucleotide triphosphate hydrolases"/>
    <property type="match status" value="1"/>
</dbReference>
<dbReference type="EMBL" id="JEMA01000907">
    <property type="protein sequence ID" value="KYF64551.1"/>
    <property type="molecule type" value="Genomic_DNA"/>
</dbReference>
<dbReference type="PANTHER" id="PTHR30153:SF2">
    <property type="entry name" value="REPLICATIVE DNA HELICASE"/>
    <property type="match status" value="1"/>
</dbReference>
<reference evidence="3 4" key="1">
    <citation type="submission" date="2014-02" db="EMBL/GenBank/DDBJ databases">
        <title>The small core and large imbalanced accessory genome model reveals a collaborative survival strategy of Sorangium cellulosum strains in nature.</title>
        <authorList>
            <person name="Han K."/>
            <person name="Peng R."/>
            <person name="Blom J."/>
            <person name="Li Y.-Z."/>
        </authorList>
    </citation>
    <scope>NUCLEOTIDE SEQUENCE [LARGE SCALE GENOMIC DNA]</scope>
    <source>
        <strain evidence="3 4">So0008-312</strain>
    </source>
</reference>
<dbReference type="RefSeq" id="WP_061611660.1">
    <property type="nucleotide sequence ID" value="NZ_JEMA01000907.1"/>
</dbReference>
<evidence type="ECO:0000256" key="1">
    <source>
        <dbReference type="SAM" id="MobiDB-lite"/>
    </source>
</evidence>
<dbReference type="AlphaFoldDB" id="A0A150Q9B8"/>
<evidence type="ECO:0000313" key="3">
    <source>
        <dbReference type="EMBL" id="KYF64551.1"/>
    </source>
</evidence>
<dbReference type="GO" id="GO:0006260">
    <property type="term" value="P:DNA replication"/>
    <property type="evidence" value="ECO:0007669"/>
    <property type="project" value="InterPro"/>
</dbReference>
<protein>
    <recommendedName>
        <fullName evidence="2">SF4 helicase domain-containing protein</fullName>
    </recommendedName>
</protein>
<evidence type="ECO:0000313" key="4">
    <source>
        <dbReference type="Proteomes" id="UP000075260"/>
    </source>
</evidence>
<dbReference type="SUPFAM" id="SSF52540">
    <property type="entry name" value="P-loop containing nucleoside triphosphate hydrolases"/>
    <property type="match status" value="1"/>
</dbReference>